<dbReference type="InterPro" id="IPR010852">
    <property type="entry name" value="ABATE"/>
</dbReference>
<organism evidence="2 3">
    <name type="scientific">Nocardiopsis exhalans</name>
    <dbReference type="NCBI Taxonomy" id="163604"/>
    <lineage>
        <taxon>Bacteria</taxon>
        <taxon>Bacillati</taxon>
        <taxon>Actinomycetota</taxon>
        <taxon>Actinomycetes</taxon>
        <taxon>Streptosporangiales</taxon>
        <taxon>Nocardiopsidaceae</taxon>
        <taxon>Nocardiopsis</taxon>
    </lineage>
</organism>
<dbReference type="Pfam" id="PF11706">
    <property type="entry name" value="zf-CGNR"/>
    <property type="match status" value="1"/>
</dbReference>
<dbReference type="Gene3D" id="1.10.3300.10">
    <property type="entry name" value="Jann2411-like domain"/>
    <property type="match status" value="1"/>
</dbReference>
<name>A0ABY5DFF3_9ACTN</name>
<dbReference type="SUPFAM" id="SSF160904">
    <property type="entry name" value="Jann2411-like"/>
    <property type="match status" value="1"/>
</dbReference>
<dbReference type="InterPro" id="IPR023286">
    <property type="entry name" value="ABATE_dom_sf"/>
</dbReference>
<evidence type="ECO:0000313" key="2">
    <source>
        <dbReference type="EMBL" id="USY22203.1"/>
    </source>
</evidence>
<protein>
    <submittedName>
        <fullName evidence="2">ABATE domain-containing protein</fullName>
    </submittedName>
</protein>
<sequence>MTTREFSDMPWIGHEHPVLDLTNTVVVGSGLGRGDIDFFADPGLTAAWRAKAADRALAQSRIVELRSLRTLVRAAVDARAEGRPLPEPVREGLNGLAARAPVVLQLEADGELRHEESGGDACAAVARQALTLLSEEGSDRLRRCDAPSCGMYFLRTRKDQAWCTVGCGNRARATRRRRPG</sequence>
<feature type="domain" description="Zinc finger CGNR" evidence="1">
    <location>
        <begin position="140"/>
        <end position="177"/>
    </location>
</feature>
<evidence type="ECO:0000259" key="1">
    <source>
        <dbReference type="Pfam" id="PF11706"/>
    </source>
</evidence>
<dbReference type="EMBL" id="CP099837">
    <property type="protein sequence ID" value="USY22203.1"/>
    <property type="molecule type" value="Genomic_DNA"/>
</dbReference>
<dbReference type="PANTHER" id="PTHR35525:SF3">
    <property type="entry name" value="BLL6575 PROTEIN"/>
    <property type="match status" value="1"/>
</dbReference>
<proteinExistence type="predicted"/>
<keyword evidence="3" id="KW-1185">Reference proteome</keyword>
<dbReference type="RefSeq" id="WP_254420997.1">
    <property type="nucleotide sequence ID" value="NZ_BAAAJB010000008.1"/>
</dbReference>
<dbReference type="InterPro" id="IPR021005">
    <property type="entry name" value="Znf_CGNR"/>
</dbReference>
<reference evidence="2" key="1">
    <citation type="submission" date="2022-06" db="EMBL/GenBank/DDBJ databases">
        <authorList>
            <person name="Ping M."/>
        </authorList>
    </citation>
    <scope>NUCLEOTIDE SEQUENCE</scope>
    <source>
        <strain evidence="2">JCM11759T</strain>
    </source>
</reference>
<dbReference type="PANTHER" id="PTHR35525">
    <property type="entry name" value="BLL6575 PROTEIN"/>
    <property type="match status" value="1"/>
</dbReference>
<accession>A0ABY5DFF3</accession>
<dbReference type="Proteomes" id="UP001055940">
    <property type="component" value="Chromosome"/>
</dbReference>
<gene>
    <name evidence="2" type="ORF">NE857_11675</name>
</gene>
<dbReference type="Pfam" id="PF07336">
    <property type="entry name" value="ABATE"/>
    <property type="match status" value="1"/>
</dbReference>
<evidence type="ECO:0000313" key="3">
    <source>
        <dbReference type="Proteomes" id="UP001055940"/>
    </source>
</evidence>